<dbReference type="AlphaFoldDB" id="A0A1E2VEW2"/>
<feature type="binding site" evidence="2">
    <location>
        <position position="72"/>
    </location>
    <ligand>
        <name>Cu cation</name>
        <dbReference type="ChEBI" id="CHEBI:23378"/>
    </ligand>
</feature>
<sequence length="206" mass="22924">MNRTLLLCGFIALLILLSVQICRALWWHHDDETPPSGGRFTLQSAQGPISTADFPDHLLVIFFGYTHCPDICPTAMTVVSTAMHKLNPQQRAHVQPIFITLDPERDTTQRLKQYTDFFESHIIGVTGTQAQIDAVAQRFGAFYRKIKLDSALGYSIDHSAQLYLTNSQGQILNIVHHSNRAESLLKAIQDTLPQLTAGTPQQQAGS</sequence>
<evidence type="ECO:0000256" key="3">
    <source>
        <dbReference type="PIRSR" id="PIRSR603782-2"/>
    </source>
</evidence>
<dbReference type="InterPro" id="IPR036249">
    <property type="entry name" value="Thioredoxin-like_sf"/>
</dbReference>
<comment type="caution">
    <text evidence="4">The sequence shown here is derived from an EMBL/GenBank/DDBJ whole genome shotgun (WGS) entry which is preliminary data.</text>
</comment>
<evidence type="ECO:0000256" key="1">
    <source>
        <dbReference type="ARBA" id="ARBA00010996"/>
    </source>
</evidence>
<evidence type="ECO:0000313" key="5">
    <source>
        <dbReference type="Proteomes" id="UP000094291"/>
    </source>
</evidence>
<evidence type="ECO:0008006" key="6">
    <source>
        <dbReference type="Google" id="ProtNLM"/>
    </source>
</evidence>
<dbReference type="Proteomes" id="UP000094291">
    <property type="component" value="Unassembled WGS sequence"/>
</dbReference>
<name>A0A1E2VEW2_9GAMM</name>
<accession>A0A1E2VEW2</accession>
<dbReference type="Gene3D" id="3.40.30.10">
    <property type="entry name" value="Glutaredoxin"/>
    <property type="match status" value="1"/>
</dbReference>
<dbReference type="PANTHER" id="PTHR12151">
    <property type="entry name" value="ELECTRON TRANSPORT PROTIN SCO1/SENC FAMILY MEMBER"/>
    <property type="match status" value="1"/>
</dbReference>
<dbReference type="FunFam" id="3.40.30.10:FF:000013">
    <property type="entry name" value="Blast:Protein SCO1 homolog, mitochondrial"/>
    <property type="match status" value="1"/>
</dbReference>
<dbReference type="InterPro" id="IPR003782">
    <property type="entry name" value="SCO1/SenC"/>
</dbReference>
<keyword evidence="5" id="KW-1185">Reference proteome</keyword>
<dbReference type="CDD" id="cd02968">
    <property type="entry name" value="SCO"/>
    <property type="match status" value="1"/>
</dbReference>
<dbReference type="SUPFAM" id="SSF52833">
    <property type="entry name" value="Thioredoxin-like"/>
    <property type="match status" value="1"/>
</dbReference>
<keyword evidence="3" id="KW-1015">Disulfide bond</keyword>
<comment type="similarity">
    <text evidence="1">Belongs to the SCO1/2 family.</text>
</comment>
<organism evidence="4 5">
    <name type="scientific">Terasakiispira papahanaumokuakeensis</name>
    <dbReference type="NCBI Taxonomy" id="197479"/>
    <lineage>
        <taxon>Bacteria</taxon>
        <taxon>Pseudomonadati</taxon>
        <taxon>Pseudomonadota</taxon>
        <taxon>Gammaproteobacteria</taxon>
        <taxon>Oceanospirillales</taxon>
        <taxon>Terasakiispira</taxon>
    </lineage>
</organism>
<dbReference type="GO" id="GO:0046872">
    <property type="term" value="F:metal ion binding"/>
    <property type="evidence" value="ECO:0007669"/>
    <property type="project" value="UniProtKB-KW"/>
</dbReference>
<reference evidence="4 5" key="1">
    <citation type="submission" date="2016-08" db="EMBL/GenBank/DDBJ databases">
        <authorList>
            <person name="Seilhamer J.J."/>
        </authorList>
    </citation>
    <scope>NUCLEOTIDE SEQUENCE [LARGE SCALE GENOMIC DNA]</scope>
    <source>
        <strain evidence="4 5">PH27A</strain>
    </source>
</reference>
<feature type="binding site" evidence="2">
    <location>
        <position position="158"/>
    </location>
    <ligand>
        <name>Cu cation</name>
        <dbReference type="ChEBI" id="CHEBI:23378"/>
    </ligand>
</feature>
<dbReference type="PANTHER" id="PTHR12151:SF25">
    <property type="entry name" value="LINALOOL DEHYDRATASE_ISOMERASE DOMAIN-CONTAINING PROTEIN"/>
    <property type="match status" value="1"/>
</dbReference>
<gene>
    <name evidence="4" type="ORF">BFW38_15320</name>
</gene>
<evidence type="ECO:0000313" key="4">
    <source>
        <dbReference type="EMBL" id="ODC05514.1"/>
    </source>
</evidence>
<keyword evidence="2" id="KW-0186">Copper</keyword>
<feature type="disulfide bond" description="Redox-active" evidence="3">
    <location>
        <begin position="68"/>
        <end position="72"/>
    </location>
</feature>
<evidence type="ECO:0000256" key="2">
    <source>
        <dbReference type="PIRSR" id="PIRSR603782-1"/>
    </source>
</evidence>
<dbReference type="Pfam" id="PF02630">
    <property type="entry name" value="SCO1-SenC"/>
    <property type="match status" value="1"/>
</dbReference>
<feature type="binding site" evidence="2">
    <location>
        <position position="68"/>
    </location>
    <ligand>
        <name>Cu cation</name>
        <dbReference type="ChEBI" id="CHEBI:23378"/>
    </ligand>
</feature>
<keyword evidence="2" id="KW-0479">Metal-binding</keyword>
<dbReference type="STRING" id="197479.BFW38_15320"/>
<dbReference type="EMBL" id="MDTQ01000001">
    <property type="protein sequence ID" value="ODC05514.1"/>
    <property type="molecule type" value="Genomic_DNA"/>
</dbReference>
<protein>
    <recommendedName>
        <fullName evidence="6">Thioredoxin domain-containing protein</fullName>
    </recommendedName>
</protein>
<proteinExistence type="inferred from homology"/>